<dbReference type="EMBL" id="VCDI01000006">
    <property type="protein sequence ID" value="TLU71412.1"/>
    <property type="molecule type" value="Genomic_DNA"/>
</dbReference>
<evidence type="ECO:0008006" key="5">
    <source>
        <dbReference type="Google" id="ProtNLM"/>
    </source>
</evidence>
<evidence type="ECO:0000256" key="1">
    <source>
        <dbReference type="SAM" id="MobiDB-lite"/>
    </source>
</evidence>
<sequence>MLRYRFVALVALAVLLVGAIAAELASAAGGEQERATAIPANPRPIAAPAGQTAAGAVEADAQLAARRQEYSRVILERPLFSPSRRPNAAVAAAAATPPRLAGIILGPTGDHAIFAGSGDARAVLAGVGAQVGPYQIRAISAGGVDVTGPDGRQRLLPHYDAGATSAGAAQPGLSAAPPPGGSILDMLRARLRPGGGQPIANLPGIAMPGPFRPQAIPTEAVPPPDANLPANANPSRR</sequence>
<dbReference type="Proteomes" id="UP000305654">
    <property type="component" value="Unassembled WGS sequence"/>
</dbReference>
<keyword evidence="2" id="KW-0732">Signal</keyword>
<dbReference type="OrthoDB" id="7284958at2"/>
<feature type="signal peptide" evidence="2">
    <location>
        <begin position="1"/>
        <end position="27"/>
    </location>
</feature>
<comment type="caution">
    <text evidence="3">The sequence shown here is derived from an EMBL/GenBank/DDBJ whole genome shotgun (WGS) entry which is preliminary data.</text>
</comment>
<evidence type="ECO:0000313" key="4">
    <source>
        <dbReference type="Proteomes" id="UP000305654"/>
    </source>
</evidence>
<keyword evidence="4" id="KW-1185">Reference proteome</keyword>
<protein>
    <recommendedName>
        <fullName evidence="5">Type II secretion system protein GspC N-terminal domain-containing protein</fullName>
    </recommendedName>
</protein>
<feature type="region of interest" description="Disordered" evidence="1">
    <location>
        <begin position="207"/>
        <end position="237"/>
    </location>
</feature>
<gene>
    <name evidence="3" type="ORF">FE263_16015</name>
</gene>
<proteinExistence type="predicted"/>
<feature type="compositionally biased region" description="Low complexity" evidence="1">
    <location>
        <begin position="227"/>
        <end position="237"/>
    </location>
</feature>
<organism evidence="3 4">
    <name type="scientific">Lichenicoccus roseus</name>
    <dbReference type="NCBI Taxonomy" id="2683649"/>
    <lineage>
        <taxon>Bacteria</taxon>
        <taxon>Pseudomonadati</taxon>
        <taxon>Pseudomonadota</taxon>
        <taxon>Alphaproteobacteria</taxon>
        <taxon>Acetobacterales</taxon>
        <taxon>Acetobacteraceae</taxon>
        <taxon>Lichenicoccus</taxon>
    </lineage>
</organism>
<feature type="chain" id="PRO_5024391077" description="Type II secretion system protein GspC N-terminal domain-containing protein" evidence="2">
    <location>
        <begin position="28"/>
        <end position="237"/>
    </location>
</feature>
<accession>A0A5R9J1J4</accession>
<reference evidence="3 4" key="1">
    <citation type="submission" date="2019-05" db="EMBL/GenBank/DDBJ databases">
        <authorList>
            <person name="Pankratov T."/>
            <person name="Grouzdev D."/>
        </authorList>
    </citation>
    <scope>NUCLEOTIDE SEQUENCE [LARGE SCALE GENOMIC DNA]</scope>
    <source>
        <strain evidence="3 4">KEBCLARHB70R</strain>
    </source>
</reference>
<evidence type="ECO:0000313" key="3">
    <source>
        <dbReference type="EMBL" id="TLU71412.1"/>
    </source>
</evidence>
<dbReference type="AlphaFoldDB" id="A0A5R9J1J4"/>
<dbReference type="RefSeq" id="WP_138327050.1">
    <property type="nucleotide sequence ID" value="NZ_VCDI01000006.1"/>
</dbReference>
<name>A0A5R9J1J4_9PROT</name>
<evidence type="ECO:0000256" key="2">
    <source>
        <dbReference type="SAM" id="SignalP"/>
    </source>
</evidence>